<dbReference type="GO" id="GO:0003677">
    <property type="term" value="F:DNA binding"/>
    <property type="evidence" value="ECO:0007669"/>
    <property type="project" value="UniProtKB-KW"/>
</dbReference>
<dbReference type="Pfam" id="PF13545">
    <property type="entry name" value="HTH_Crp_2"/>
    <property type="match status" value="1"/>
</dbReference>
<dbReference type="Proteomes" id="UP000290013">
    <property type="component" value="Chromosome"/>
</dbReference>
<evidence type="ECO:0000313" key="7">
    <source>
        <dbReference type="Proteomes" id="UP000290013"/>
    </source>
</evidence>
<protein>
    <submittedName>
        <fullName evidence="6">Cyclic AMP receptor-like protein</fullName>
    </submittedName>
</protein>
<dbReference type="InterPro" id="IPR018490">
    <property type="entry name" value="cNMP-bd_dom_sf"/>
</dbReference>
<dbReference type="PANTHER" id="PTHR24567:SF28">
    <property type="entry name" value="LISTERIOLYSIN REGULATORY PROTEIN"/>
    <property type="match status" value="1"/>
</dbReference>
<dbReference type="GO" id="GO:0005829">
    <property type="term" value="C:cytosol"/>
    <property type="evidence" value="ECO:0007669"/>
    <property type="project" value="TreeGrafter"/>
</dbReference>
<dbReference type="InterPro" id="IPR014710">
    <property type="entry name" value="RmlC-like_jellyroll"/>
</dbReference>
<organism evidence="6 7">
    <name type="scientific">Chryseobacterium taihuense</name>
    <dbReference type="NCBI Taxonomy" id="1141221"/>
    <lineage>
        <taxon>Bacteria</taxon>
        <taxon>Pseudomonadati</taxon>
        <taxon>Bacteroidota</taxon>
        <taxon>Flavobacteriia</taxon>
        <taxon>Flavobacteriales</taxon>
        <taxon>Weeksellaceae</taxon>
        <taxon>Chryseobacterium group</taxon>
        <taxon>Chryseobacterium</taxon>
    </lineage>
</organism>
<keyword evidence="6" id="KW-0675">Receptor</keyword>
<evidence type="ECO:0000259" key="4">
    <source>
        <dbReference type="PROSITE" id="PS50042"/>
    </source>
</evidence>
<dbReference type="InterPro" id="IPR000595">
    <property type="entry name" value="cNMP-bd_dom"/>
</dbReference>
<reference evidence="6 7" key="1">
    <citation type="submission" date="2019-02" db="EMBL/GenBank/DDBJ databases">
        <authorList>
            <consortium name="Pathogen Informatics"/>
        </authorList>
    </citation>
    <scope>NUCLEOTIDE SEQUENCE [LARGE SCALE GENOMIC DNA]</scope>
    <source>
        <strain evidence="6 7">3012STDY6944375</strain>
    </source>
</reference>
<dbReference type="SUPFAM" id="SSF51206">
    <property type="entry name" value="cAMP-binding domain-like"/>
    <property type="match status" value="1"/>
</dbReference>
<dbReference type="PROSITE" id="PS51063">
    <property type="entry name" value="HTH_CRP_2"/>
    <property type="match status" value="1"/>
</dbReference>
<evidence type="ECO:0000256" key="1">
    <source>
        <dbReference type="ARBA" id="ARBA00023015"/>
    </source>
</evidence>
<dbReference type="EMBL" id="LR215974">
    <property type="protein sequence ID" value="VFB02590.1"/>
    <property type="molecule type" value="Genomic_DNA"/>
</dbReference>
<dbReference type="GO" id="GO:0003700">
    <property type="term" value="F:DNA-binding transcription factor activity"/>
    <property type="evidence" value="ECO:0007669"/>
    <property type="project" value="TreeGrafter"/>
</dbReference>
<accession>A0A4U8WBJ5</accession>
<dbReference type="CDD" id="cd00092">
    <property type="entry name" value="HTH_CRP"/>
    <property type="match status" value="1"/>
</dbReference>
<dbReference type="RefSeq" id="WP_130913401.1">
    <property type="nucleotide sequence ID" value="NZ_LR215974.1"/>
</dbReference>
<feature type="domain" description="Cyclic nucleotide-binding" evidence="4">
    <location>
        <begin position="13"/>
        <end position="116"/>
    </location>
</feature>
<dbReference type="SUPFAM" id="SSF46785">
    <property type="entry name" value="Winged helix' DNA-binding domain"/>
    <property type="match status" value="1"/>
</dbReference>
<sequence length="197" mass="22946">MIKQDLLLQFGAEERYYDADDIIFSEGDVPTFFYLIIKGKVKLNNYNDLGKEFIQAIVPSGQSIGLSSLFTEMIYPKNAVAIEKCEILRLPKTTFLILLEQYPEYYSKIIRCLSEHIHYKFMMLQSMAFHNPSQKLLTLMNYLKYECGEHEPFSLQIPLTRQQLASLTGLSVETVIRVIKNLEKQGIVQIQNRKIFY</sequence>
<dbReference type="PRINTS" id="PR00034">
    <property type="entry name" value="HTHCRP"/>
</dbReference>
<evidence type="ECO:0000313" key="6">
    <source>
        <dbReference type="EMBL" id="VFB02590.1"/>
    </source>
</evidence>
<dbReference type="Pfam" id="PF00027">
    <property type="entry name" value="cNMP_binding"/>
    <property type="match status" value="1"/>
</dbReference>
<dbReference type="PANTHER" id="PTHR24567">
    <property type="entry name" value="CRP FAMILY TRANSCRIPTIONAL REGULATORY PROTEIN"/>
    <property type="match status" value="1"/>
</dbReference>
<evidence type="ECO:0000256" key="2">
    <source>
        <dbReference type="ARBA" id="ARBA00023125"/>
    </source>
</evidence>
<dbReference type="SMART" id="SM00419">
    <property type="entry name" value="HTH_CRP"/>
    <property type="match status" value="1"/>
</dbReference>
<dbReference type="PROSITE" id="PS50042">
    <property type="entry name" value="CNMP_BINDING_3"/>
    <property type="match status" value="1"/>
</dbReference>
<feature type="domain" description="HTH crp-type" evidence="5">
    <location>
        <begin position="130"/>
        <end position="197"/>
    </location>
</feature>
<gene>
    <name evidence="6" type="primary">vfr_1</name>
    <name evidence="6" type="ORF">NCTC12078_00567</name>
</gene>
<dbReference type="InterPro" id="IPR036390">
    <property type="entry name" value="WH_DNA-bd_sf"/>
</dbReference>
<evidence type="ECO:0000259" key="5">
    <source>
        <dbReference type="PROSITE" id="PS51063"/>
    </source>
</evidence>
<dbReference type="CDD" id="cd00038">
    <property type="entry name" value="CAP_ED"/>
    <property type="match status" value="1"/>
</dbReference>
<dbReference type="InterPro" id="IPR012318">
    <property type="entry name" value="HTH_CRP"/>
</dbReference>
<keyword evidence="2" id="KW-0238">DNA-binding</keyword>
<dbReference type="SMART" id="SM00100">
    <property type="entry name" value="cNMP"/>
    <property type="match status" value="1"/>
</dbReference>
<evidence type="ECO:0000256" key="3">
    <source>
        <dbReference type="ARBA" id="ARBA00023163"/>
    </source>
</evidence>
<dbReference type="KEGG" id="ctai:NCTC12078_00567"/>
<dbReference type="AlphaFoldDB" id="A0A4U8WBJ5"/>
<dbReference type="InterPro" id="IPR050397">
    <property type="entry name" value="Env_Response_Regulators"/>
</dbReference>
<keyword evidence="1" id="KW-0805">Transcription regulation</keyword>
<keyword evidence="3" id="KW-0804">Transcription</keyword>
<proteinExistence type="predicted"/>
<dbReference type="Gene3D" id="2.60.120.10">
    <property type="entry name" value="Jelly Rolls"/>
    <property type="match status" value="1"/>
</dbReference>
<name>A0A4U8WBJ5_9FLAO</name>